<evidence type="ECO:0000256" key="5">
    <source>
        <dbReference type="ARBA" id="ARBA00022519"/>
    </source>
</evidence>
<evidence type="ECO:0000256" key="7">
    <source>
        <dbReference type="ARBA" id="ARBA00022927"/>
    </source>
</evidence>
<keyword evidence="7" id="KW-0653">Protein transport</keyword>
<dbReference type="PROSITE" id="PS52015">
    <property type="entry name" value="TONB_CTD"/>
    <property type="match status" value="1"/>
</dbReference>
<evidence type="ECO:0000256" key="8">
    <source>
        <dbReference type="ARBA" id="ARBA00022989"/>
    </source>
</evidence>
<reference evidence="12 13" key="1">
    <citation type="submission" date="2023-07" db="EMBL/GenBank/DDBJ databases">
        <authorList>
            <person name="Peeters C."/>
        </authorList>
    </citation>
    <scope>NUCLEOTIDE SEQUENCE [LARGE SCALE GENOMIC DNA]</scope>
    <source>
        <strain evidence="12 13">LMG 18101</strain>
    </source>
</reference>
<accession>A0ABN9JLV9</accession>
<comment type="caution">
    <text evidence="12">The sequence shown here is derived from an EMBL/GenBank/DDBJ whole genome shotgun (WGS) entry which is preliminary data.</text>
</comment>
<dbReference type="RefSeq" id="WP_316680866.1">
    <property type="nucleotide sequence ID" value="NZ_CATZLL010000005.1"/>
</dbReference>
<dbReference type="SUPFAM" id="SSF74653">
    <property type="entry name" value="TolA/TonB C-terminal domain"/>
    <property type="match status" value="2"/>
</dbReference>
<gene>
    <name evidence="12" type="ORF">LMG18101_01837</name>
</gene>
<keyword evidence="4" id="KW-1003">Cell membrane</keyword>
<dbReference type="PANTHER" id="PTHR33446">
    <property type="entry name" value="PROTEIN TONB-RELATED"/>
    <property type="match status" value="1"/>
</dbReference>
<dbReference type="Pfam" id="PF03544">
    <property type="entry name" value="TonB_C"/>
    <property type="match status" value="1"/>
</dbReference>
<feature type="domain" description="TonB C-terminal" evidence="11">
    <location>
        <begin position="29"/>
        <end position="127"/>
    </location>
</feature>
<dbReference type="Pfam" id="PF13103">
    <property type="entry name" value="TonB_2"/>
    <property type="match status" value="1"/>
</dbReference>
<keyword evidence="9" id="KW-0472">Membrane</keyword>
<evidence type="ECO:0000259" key="11">
    <source>
        <dbReference type="PROSITE" id="PS52015"/>
    </source>
</evidence>
<keyword evidence="8" id="KW-1133">Transmembrane helix</keyword>
<dbReference type="PANTHER" id="PTHR33446:SF2">
    <property type="entry name" value="PROTEIN TONB"/>
    <property type="match status" value="1"/>
</dbReference>
<evidence type="ECO:0000256" key="3">
    <source>
        <dbReference type="ARBA" id="ARBA00022448"/>
    </source>
</evidence>
<evidence type="ECO:0000313" key="12">
    <source>
        <dbReference type="EMBL" id="CAJ0813237.1"/>
    </source>
</evidence>
<dbReference type="PROSITE" id="PS51257">
    <property type="entry name" value="PROKAR_LIPOPROTEIN"/>
    <property type="match status" value="1"/>
</dbReference>
<feature type="chain" id="PRO_5047320221" description="TonB C-terminal domain-containing protein" evidence="10">
    <location>
        <begin position="29"/>
        <end position="225"/>
    </location>
</feature>
<protein>
    <recommendedName>
        <fullName evidence="11">TonB C-terminal domain-containing protein</fullName>
    </recommendedName>
</protein>
<evidence type="ECO:0000256" key="10">
    <source>
        <dbReference type="SAM" id="SignalP"/>
    </source>
</evidence>
<evidence type="ECO:0000256" key="4">
    <source>
        <dbReference type="ARBA" id="ARBA00022475"/>
    </source>
</evidence>
<keyword evidence="3" id="KW-0813">Transport</keyword>
<keyword evidence="10" id="KW-0732">Signal</keyword>
<dbReference type="InterPro" id="IPR051045">
    <property type="entry name" value="TonB-dependent_transducer"/>
</dbReference>
<evidence type="ECO:0000256" key="6">
    <source>
        <dbReference type="ARBA" id="ARBA00022692"/>
    </source>
</evidence>
<dbReference type="EMBL" id="CATZLL010000005">
    <property type="protein sequence ID" value="CAJ0813237.1"/>
    <property type="molecule type" value="Genomic_DNA"/>
</dbReference>
<evidence type="ECO:0000256" key="2">
    <source>
        <dbReference type="ARBA" id="ARBA00006555"/>
    </source>
</evidence>
<dbReference type="InterPro" id="IPR006260">
    <property type="entry name" value="TonB/TolA_C"/>
</dbReference>
<evidence type="ECO:0000256" key="1">
    <source>
        <dbReference type="ARBA" id="ARBA00004383"/>
    </source>
</evidence>
<evidence type="ECO:0000313" key="13">
    <source>
        <dbReference type="Proteomes" id="UP001189757"/>
    </source>
</evidence>
<comment type="subcellular location">
    <subcellularLocation>
        <location evidence="1">Cell inner membrane</location>
        <topology evidence="1">Single-pass membrane protein</topology>
        <orientation evidence="1">Periplasmic side</orientation>
    </subcellularLocation>
</comment>
<dbReference type="NCBIfam" id="TIGR01352">
    <property type="entry name" value="tonB_Cterm"/>
    <property type="match status" value="2"/>
</dbReference>
<proteinExistence type="inferred from homology"/>
<dbReference type="Proteomes" id="UP001189757">
    <property type="component" value="Unassembled WGS sequence"/>
</dbReference>
<dbReference type="InterPro" id="IPR037682">
    <property type="entry name" value="TonB_C"/>
</dbReference>
<evidence type="ECO:0000256" key="9">
    <source>
        <dbReference type="ARBA" id="ARBA00023136"/>
    </source>
</evidence>
<organism evidence="12 13">
    <name type="scientific">Ralstonia flaminis</name>
    <dbReference type="NCBI Taxonomy" id="3058597"/>
    <lineage>
        <taxon>Bacteria</taxon>
        <taxon>Pseudomonadati</taxon>
        <taxon>Pseudomonadota</taxon>
        <taxon>Betaproteobacteria</taxon>
        <taxon>Burkholderiales</taxon>
        <taxon>Burkholderiaceae</taxon>
        <taxon>Ralstonia</taxon>
    </lineage>
</organism>
<comment type="similarity">
    <text evidence="2">Belongs to the TonB family.</text>
</comment>
<keyword evidence="6" id="KW-0812">Transmembrane</keyword>
<name>A0ABN9JLV9_9RALS</name>
<keyword evidence="13" id="KW-1185">Reference proteome</keyword>
<keyword evidence="5" id="KW-0997">Cell inner membrane</keyword>
<dbReference type="Gene3D" id="3.30.1150.10">
    <property type="match status" value="2"/>
</dbReference>
<feature type="signal peptide" evidence="10">
    <location>
        <begin position="1"/>
        <end position="28"/>
    </location>
</feature>
<sequence length="225" mass="23600">MSYRMPRLACIVPFALLTGCATPPPPLAEVKAPASGCNEPPPVYPFEAHRARAEGRVVVSAVIEADGSVSEAKISESSGNALLDGVALRAVQSTKCAPFKDPETGHAMRVSFSKPFVFSTDGATIRTAVLSPDLSAASLAYAEKVRAKVRSNLLVSDSNLPSDISAVVRVLLGPDGAVLRTTLQKSSGVTTYDDAVLKAIERSSPLPLEKPGQVGSRTIVLTFKP</sequence>